<keyword evidence="5" id="KW-0472">Membrane</keyword>
<accession>A0A1T4QQ44</accession>
<comment type="subcellular location">
    <subcellularLocation>
        <location evidence="1">Membrane</location>
    </subcellularLocation>
</comment>
<gene>
    <name evidence="7" type="ORF">BTE48_03270</name>
</gene>
<dbReference type="AlphaFoldDB" id="A0A1T4QQ44"/>
<proteinExistence type="predicted"/>
<dbReference type="RefSeq" id="WP_078745551.1">
    <property type="nucleotide sequence ID" value="NZ_FUXG01000012.1"/>
</dbReference>
<reference evidence="7 8" key="1">
    <citation type="submission" date="2017-01" db="EMBL/GenBank/DDBJ databases">
        <title>Genome Sequencing of a Marine Spirillum, Oceanospirillum multiglobuliferum ATCC 33336, from Japan.</title>
        <authorList>
            <person name="Carney J.G."/>
            <person name="Trachtenberg A.M."/>
            <person name="Rheaume B.A."/>
            <person name="Linnane J.D."/>
            <person name="Pitts N.L."/>
            <person name="Mykles D.L."/>
            <person name="Maclea K.S."/>
        </authorList>
    </citation>
    <scope>NUCLEOTIDE SEQUENCE [LARGE SCALE GENOMIC DNA]</scope>
    <source>
        <strain evidence="7 8">ATCC 33336</strain>
    </source>
</reference>
<organism evidence="7 8">
    <name type="scientific">Oceanospirillum multiglobuliferum</name>
    <dbReference type="NCBI Taxonomy" id="64969"/>
    <lineage>
        <taxon>Bacteria</taxon>
        <taxon>Pseudomonadati</taxon>
        <taxon>Pseudomonadota</taxon>
        <taxon>Gammaproteobacteria</taxon>
        <taxon>Oceanospirillales</taxon>
        <taxon>Oceanospirillaceae</taxon>
        <taxon>Oceanospirillum</taxon>
    </lineage>
</organism>
<dbReference type="PANTHER" id="PTHR32089">
    <property type="entry name" value="METHYL-ACCEPTING CHEMOTAXIS PROTEIN MCPB"/>
    <property type="match status" value="1"/>
</dbReference>
<protein>
    <recommendedName>
        <fullName evidence="6">Methyl-accepting transducer domain-containing protein</fullName>
    </recommendedName>
</protein>
<dbReference type="GO" id="GO:0007165">
    <property type="term" value="P:signal transduction"/>
    <property type="evidence" value="ECO:0007669"/>
    <property type="project" value="UniProtKB-KW"/>
</dbReference>
<dbReference type="GO" id="GO:0006935">
    <property type="term" value="P:chemotaxis"/>
    <property type="evidence" value="ECO:0007669"/>
    <property type="project" value="UniProtKB-ARBA"/>
</dbReference>
<dbReference type="InterPro" id="IPR004089">
    <property type="entry name" value="MCPsignal_dom"/>
</dbReference>
<dbReference type="EMBL" id="MTSM01000003">
    <property type="protein sequence ID" value="OPX56461.1"/>
    <property type="molecule type" value="Genomic_DNA"/>
</dbReference>
<evidence type="ECO:0000256" key="4">
    <source>
        <dbReference type="SAM" id="Coils"/>
    </source>
</evidence>
<dbReference type="SUPFAM" id="SSF58104">
    <property type="entry name" value="Methyl-accepting chemotaxis protein (MCP) signaling domain"/>
    <property type="match status" value="1"/>
</dbReference>
<dbReference type="Gene3D" id="1.10.287.950">
    <property type="entry name" value="Methyl-accepting chemotaxis protein"/>
    <property type="match status" value="1"/>
</dbReference>
<keyword evidence="5" id="KW-0812">Transmembrane</keyword>
<dbReference type="PROSITE" id="PS50111">
    <property type="entry name" value="CHEMOTAXIS_TRANSDUC_2"/>
    <property type="match status" value="1"/>
</dbReference>
<feature type="domain" description="Methyl-accepting transducer" evidence="6">
    <location>
        <begin position="186"/>
        <end position="356"/>
    </location>
</feature>
<evidence type="ECO:0000256" key="1">
    <source>
        <dbReference type="ARBA" id="ARBA00004370"/>
    </source>
</evidence>
<sequence length="383" mass="41889">MNESLSASQKRASGRKLHSAFGRTLISTLLATLFSLICIFFVEDRNLLAFLVGCFGFIALATQNALLQPLKQLFCKALAIVDKAPANQSELSHSNEIGIIDQALQVQQLQLEQLQNDQRIVAEKVALTVNKIEQSHLESTKHQDKTPPLSKIVQTAQNQLHDAAQIEHQFESLSLQLSSAQTHIIEGEQSVKTSVLQIGELNQNIEQAAETIQLLQAEAALVAQTVQSITEVADQTNLLALNAAIEAARAGDSGRGFAVVADEVRQLAIKTQKATEQIVQRIAQIEKFIDATDQAMQSSQHKVQSSSDQITNTQQLVQGLCSALNQLSEQNQQLQQQQQQQSNAYQHLSNELEALDSAAKTVQHSGGQTPLAEQLAELKKLLT</sequence>
<dbReference type="OrthoDB" id="9765776at2"/>
<feature type="coiled-coil region" evidence="4">
    <location>
        <begin position="317"/>
        <end position="351"/>
    </location>
</feature>
<keyword evidence="2 3" id="KW-0807">Transducer</keyword>
<name>A0A1T4QQ44_9GAMM</name>
<dbReference type="SMART" id="SM00283">
    <property type="entry name" value="MA"/>
    <property type="match status" value="1"/>
</dbReference>
<feature type="transmembrane region" description="Helical" evidence="5">
    <location>
        <begin position="48"/>
        <end position="67"/>
    </location>
</feature>
<evidence type="ECO:0000259" key="6">
    <source>
        <dbReference type="PROSITE" id="PS50111"/>
    </source>
</evidence>
<keyword evidence="4" id="KW-0175">Coiled coil</keyword>
<feature type="transmembrane region" description="Helical" evidence="5">
    <location>
        <begin position="20"/>
        <end position="42"/>
    </location>
</feature>
<dbReference type="Proteomes" id="UP000191418">
    <property type="component" value="Unassembled WGS sequence"/>
</dbReference>
<evidence type="ECO:0000256" key="5">
    <source>
        <dbReference type="SAM" id="Phobius"/>
    </source>
</evidence>
<dbReference type="Pfam" id="PF00015">
    <property type="entry name" value="MCPsignal"/>
    <property type="match status" value="1"/>
</dbReference>
<evidence type="ECO:0000313" key="7">
    <source>
        <dbReference type="EMBL" id="OPX56461.1"/>
    </source>
</evidence>
<keyword evidence="5" id="KW-1133">Transmembrane helix</keyword>
<dbReference type="PANTHER" id="PTHR32089:SF112">
    <property type="entry name" value="LYSOZYME-LIKE PROTEIN-RELATED"/>
    <property type="match status" value="1"/>
</dbReference>
<comment type="caution">
    <text evidence="7">The sequence shown here is derived from an EMBL/GenBank/DDBJ whole genome shotgun (WGS) entry which is preliminary data.</text>
</comment>
<dbReference type="GO" id="GO:0016020">
    <property type="term" value="C:membrane"/>
    <property type="evidence" value="ECO:0007669"/>
    <property type="project" value="UniProtKB-SubCell"/>
</dbReference>
<evidence type="ECO:0000256" key="3">
    <source>
        <dbReference type="PROSITE-ProRule" id="PRU00284"/>
    </source>
</evidence>
<evidence type="ECO:0000313" key="8">
    <source>
        <dbReference type="Proteomes" id="UP000191418"/>
    </source>
</evidence>
<evidence type="ECO:0000256" key="2">
    <source>
        <dbReference type="ARBA" id="ARBA00023224"/>
    </source>
</evidence>
<dbReference type="STRING" id="64969.SAMN02745127_01960"/>
<keyword evidence="8" id="KW-1185">Reference proteome</keyword>